<dbReference type="AlphaFoldDB" id="A0A9P7RZU8"/>
<dbReference type="Proteomes" id="UP001049176">
    <property type="component" value="Chromosome 5"/>
</dbReference>
<accession>A0A9P7RZU8</accession>
<protein>
    <submittedName>
        <fullName evidence="1">Uncharacterized protein</fullName>
    </submittedName>
</protein>
<dbReference type="GeneID" id="66078208"/>
<reference evidence="1" key="1">
    <citation type="journal article" date="2021" name="Genome Biol. Evol.">
        <title>The assembled and annotated genome of the fairy-ring fungus Marasmius oreades.</title>
        <authorList>
            <person name="Hiltunen M."/>
            <person name="Ament-Velasquez S.L."/>
            <person name="Johannesson H."/>
        </authorList>
    </citation>
    <scope>NUCLEOTIDE SEQUENCE</scope>
    <source>
        <strain evidence="1">03SP1</strain>
    </source>
</reference>
<dbReference type="EMBL" id="CM032185">
    <property type="protein sequence ID" value="KAG7092816.1"/>
    <property type="molecule type" value="Genomic_DNA"/>
</dbReference>
<dbReference type="RefSeq" id="XP_043009286.1">
    <property type="nucleotide sequence ID" value="XM_043153999.1"/>
</dbReference>
<evidence type="ECO:0000313" key="1">
    <source>
        <dbReference type="EMBL" id="KAG7092816.1"/>
    </source>
</evidence>
<comment type="caution">
    <text evidence="1">The sequence shown here is derived from an EMBL/GenBank/DDBJ whole genome shotgun (WGS) entry which is preliminary data.</text>
</comment>
<evidence type="ECO:0000313" key="2">
    <source>
        <dbReference type="Proteomes" id="UP001049176"/>
    </source>
</evidence>
<sequence length="93" mass="10062">MNYDLNTYIAITLAPGSSFSRSPVSLTSVHPALAHMGQVGELIDVQLVSVPKSQWNTVGDDILASLRSRSSEGVVSVEIQQPRQRVKRGGDEL</sequence>
<keyword evidence="2" id="KW-1185">Reference proteome</keyword>
<name>A0A9P7RZU8_9AGAR</name>
<proteinExistence type="predicted"/>
<gene>
    <name evidence="1" type="ORF">E1B28_009132</name>
</gene>
<dbReference type="KEGG" id="more:E1B28_009132"/>
<dbReference type="OrthoDB" id="2585179at2759"/>
<organism evidence="1 2">
    <name type="scientific">Marasmius oreades</name>
    <name type="common">fairy-ring Marasmius</name>
    <dbReference type="NCBI Taxonomy" id="181124"/>
    <lineage>
        <taxon>Eukaryota</taxon>
        <taxon>Fungi</taxon>
        <taxon>Dikarya</taxon>
        <taxon>Basidiomycota</taxon>
        <taxon>Agaricomycotina</taxon>
        <taxon>Agaricomycetes</taxon>
        <taxon>Agaricomycetidae</taxon>
        <taxon>Agaricales</taxon>
        <taxon>Marasmiineae</taxon>
        <taxon>Marasmiaceae</taxon>
        <taxon>Marasmius</taxon>
    </lineage>
</organism>